<dbReference type="CDD" id="cd07153">
    <property type="entry name" value="Fur_like"/>
    <property type="match status" value="1"/>
</dbReference>
<dbReference type="SUPFAM" id="SSF46785">
    <property type="entry name" value="Winged helix' DNA-binding domain"/>
    <property type="match status" value="1"/>
</dbReference>
<evidence type="ECO:0000256" key="2">
    <source>
        <dbReference type="ARBA" id="ARBA00022491"/>
    </source>
</evidence>
<dbReference type="EMBL" id="JBGFFE010000012">
    <property type="protein sequence ID" value="MEY8763850.1"/>
    <property type="molecule type" value="Genomic_DNA"/>
</dbReference>
<dbReference type="InterPro" id="IPR043135">
    <property type="entry name" value="Fur_C"/>
</dbReference>
<dbReference type="PANTHER" id="PTHR33202:SF7">
    <property type="entry name" value="FERRIC UPTAKE REGULATION PROTEIN"/>
    <property type="match status" value="1"/>
</dbReference>
<dbReference type="PANTHER" id="PTHR33202">
    <property type="entry name" value="ZINC UPTAKE REGULATION PROTEIN"/>
    <property type="match status" value="1"/>
</dbReference>
<dbReference type="Pfam" id="PF01475">
    <property type="entry name" value="FUR"/>
    <property type="match status" value="1"/>
</dbReference>
<keyword evidence="6" id="KW-0804">Transcription</keyword>
<evidence type="ECO:0000256" key="4">
    <source>
        <dbReference type="ARBA" id="ARBA00023015"/>
    </source>
</evidence>
<keyword evidence="5" id="KW-0238">DNA-binding</keyword>
<comment type="similarity">
    <text evidence="1">Belongs to the Fur family.</text>
</comment>
<proteinExistence type="inferred from homology"/>
<evidence type="ECO:0000256" key="1">
    <source>
        <dbReference type="ARBA" id="ARBA00007957"/>
    </source>
</evidence>
<dbReference type="InterPro" id="IPR036390">
    <property type="entry name" value="WH_DNA-bd_sf"/>
</dbReference>
<keyword evidence="8" id="KW-1185">Reference proteome</keyword>
<evidence type="ECO:0000256" key="6">
    <source>
        <dbReference type="ARBA" id="ARBA00023163"/>
    </source>
</evidence>
<dbReference type="RefSeq" id="WP_294182682.1">
    <property type="nucleotide sequence ID" value="NZ_JBGFFE010000012.1"/>
</dbReference>
<accession>A0ABV4DYE4</accession>
<dbReference type="Proteomes" id="UP001565220">
    <property type="component" value="Unassembled WGS sequence"/>
</dbReference>
<sequence length="153" mass="18069">MENARYLRYFEKIIVGKGIRITPQRRVILNVLFKNRNKHLTVEEIWNQAKNIFPQIGIPTVYRTVIQLEKIGILYKVMVQGNCCKYQLIGCDEKNKHRHFICTRCGSITDIYLPEISMEEQQIEKKYHVKIESQNIIYYGLCAKCIQSIQMAK</sequence>
<gene>
    <name evidence="7" type="ORF">AB8S09_09400</name>
</gene>
<reference evidence="7 8" key="1">
    <citation type="submission" date="2024-08" db="EMBL/GenBank/DDBJ databases">
        <title>Clostridium lapicellarii sp. nov., and Clostridium renhuaiense sp. nov., two species isolated from the mud in a fermentation cellar used for producing sauce-flavour Chinese liquors.</title>
        <authorList>
            <person name="Yang F."/>
            <person name="Wang H."/>
            <person name="Chen L.Q."/>
            <person name="Zhou N."/>
            <person name="Lu J.J."/>
            <person name="Pu X.X."/>
            <person name="Wan B."/>
            <person name="Wang L."/>
            <person name="Liu S.J."/>
        </authorList>
    </citation>
    <scope>NUCLEOTIDE SEQUENCE [LARGE SCALE GENOMIC DNA]</scope>
    <source>
        <strain evidence="7 8">MT-113</strain>
    </source>
</reference>
<name>A0ABV4DYE4_9CLOT</name>
<keyword evidence="4" id="KW-0805">Transcription regulation</keyword>
<evidence type="ECO:0000256" key="5">
    <source>
        <dbReference type="ARBA" id="ARBA00023125"/>
    </source>
</evidence>
<dbReference type="InterPro" id="IPR002481">
    <property type="entry name" value="FUR"/>
</dbReference>
<dbReference type="Gene3D" id="3.30.1490.190">
    <property type="match status" value="1"/>
</dbReference>
<keyword evidence="3" id="KW-0862">Zinc</keyword>
<protein>
    <submittedName>
        <fullName evidence="7">Fur family transcriptional regulator</fullName>
    </submittedName>
</protein>
<dbReference type="Gene3D" id="1.10.10.10">
    <property type="entry name" value="Winged helix-like DNA-binding domain superfamily/Winged helix DNA-binding domain"/>
    <property type="match status" value="1"/>
</dbReference>
<evidence type="ECO:0000256" key="3">
    <source>
        <dbReference type="ARBA" id="ARBA00022833"/>
    </source>
</evidence>
<keyword evidence="2" id="KW-0678">Repressor</keyword>
<dbReference type="InterPro" id="IPR036388">
    <property type="entry name" value="WH-like_DNA-bd_sf"/>
</dbReference>
<evidence type="ECO:0000313" key="7">
    <source>
        <dbReference type="EMBL" id="MEY8763850.1"/>
    </source>
</evidence>
<evidence type="ECO:0000313" key="8">
    <source>
        <dbReference type="Proteomes" id="UP001565220"/>
    </source>
</evidence>
<organism evidence="7 8">
    <name type="scientific">Clostridium lapidicellarium</name>
    <dbReference type="NCBI Taxonomy" id="3240931"/>
    <lineage>
        <taxon>Bacteria</taxon>
        <taxon>Bacillati</taxon>
        <taxon>Bacillota</taxon>
        <taxon>Clostridia</taxon>
        <taxon>Eubacteriales</taxon>
        <taxon>Clostridiaceae</taxon>
        <taxon>Clostridium</taxon>
    </lineage>
</organism>
<comment type="caution">
    <text evidence="7">The sequence shown here is derived from an EMBL/GenBank/DDBJ whole genome shotgun (WGS) entry which is preliminary data.</text>
</comment>